<dbReference type="SMART" id="SM00220">
    <property type="entry name" value="S_TKc"/>
    <property type="match status" value="1"/>
</dbReference>
<dbReference type="OrthoDB" id="10261027at2759"/>
<proteinExistence type="predicted"/>
<sequence length="286" mass="32780">MGQIRRKLFKNFEEIGAFSTVYRAKLIDPKLIDSNSDTESVELNILKANDEALSKSYLKETKVLEFADSGTLRNYLKANQNFSWFDKLHLSHQLADAIKYMYSADVAHRDLLRCAFVGKSSLHPPYERHYMNALCLHILRSGREAPIEGTPSQYFALFTENVLELIKLRVNSGPDVSFEEFLVDKVIKMIDKFAKKGSEPQLDQYQHEAVEILSFNAKIISILRICNDIVSSKLIPLTNIKEIIKSGQDSDEQSKKFVDHVLSILFKLEKKRAKPIFAKNIYNEVS</sequence>
<dbReference type="InterPro" id="IPR011009">
    <property type="entry name" value="Kinase-like_dom_sf"/>
</dbReference>
<dbReference type="InterPro" id="IPR001245">
    <property type="entry name" value="Ser-Thr/Tyr_kinase_cat_dom"/>
</dbReference>
<dbReference type="EMBL" id="WTPW01001136">
    <property type="protein sequence ID" value="KAF0453756.1"/>
    <property type="molecule type" value="Genomic_DNA"/>
</dbReference>
<dbReference type="AlphaFoldDB" id="A0A8H4A9U2"/>
<reference evidence="2 3" key="1">
    <citation type="journal article" date="2019" name="Environ. Microbiol.">
        <title>At the nexus of three kingdoms: the genome of the mycorrhizal fungus Gigaspora margarita provides insights into plant, endobacterial and fungal interactions.</title>
        <authorList>
            <person name="Venice F."/>
            <person name="Ghignone S."/>
            <person name="Salvioli di Fossalunga A."/>
            <person name="Amselem J."/>
            <person name="Novero M."/>
            <person name="Xianan X."/>
            <person name="Sedzielewska Toro K."/>
            <person name="Morin E."/>
            <person name="Lipzen A."/>
            <person name="Grigoriev I.V."/>
            <person name="Henrissat B."/>
            <person name="Martin F.M."/>
            <person name="Bonfante P."/>
        </authorList>
    </citation>
    <scope>NUCLEOTIDE SEQUENCE [LARGE SCALE GENOMIC DNA]</scope>
    <source>
        <strain evidence="2 3">BEG34</strain>
    </source>
</reference>
<evidence type="ECO:0000259" key="1">
    <source>
        <dbReference type="SMART" id="SM00220"/>
    </source>
</evidence>
<dbReference type="GO" id="GO:0004672">
    <property type="term" value="F:protein kinase activity"/>
    <property type="evidence" value="ECO:0007669"/>
    <property type="project" value="InterPro"/>
</dbReference>
<protein>
    <submittedName>
        <fullName evidence="2">E3 ubiquitin-protein ligase</fullName>
    </submittedName>
</protein>
<dbReference type="SUPFAM" id="SSF56112">
    <property type="entry name" value="Protein kinase-like (PK-like)"/>
    <property type="match status" value="1"/>
</dbReference>
<organism evidence="2 3">
    <name type="scientific">Gigaspora margarita</name>
    <dbReference type="NCBI Taxonomy" id="4874"/>
    <lineage>
        <taxon>Eukaryota</taxon>
        <taxon>Fungi</taxon>
        <taxon>Fungi incertae sedis</taxon>
        <taxon>Mucoromycota</taxon>
        <taxon>Glomeromycotina</taxon>
        <taxon>Glomeromycetes</taxon>
        <taxon>Diversisporales</taxon>
        <taxon>Gigasporaceae</taxon>
        <taxon>Gigaspora</taxon>
    </lineage>
</organism>
<evidence type="ECO:0000313" key="3">
    <source>
        <dbReference type="Proteomes" id="UP000439903"/>
    </source>
</evidence>
<dbReference type="Gene3D" id="1.10.510.10">
    <property type="entry name" value="Transferase(Phosphotransferase) domain 1"/>
    <property type="match status" value="1"/>
</dbReference>
<dbReference type="GO" id="GO:0005524">
    <property type="term" value="F:ATP binding"/>
    <property type="evidence" value="ECO:0007669"/>
    <property type="project" value="InterPro"/>
</dbReference>
<name>A0A8H4A9U2_GIGMA</name>
<gene>
    <name evidence="2" type="ORF">F8M41_001680</name>
</gene>
<comment type="caution">
    <text evidence="2">The sequence shown here is derived from an EMBL/GenBank/DDBJ whole genome shotgun (WGS) entry which is preliminary data.</text>
</comment>
<dbReference type="InterPro" id="IPR000719">
    <property type="entry name" value="Prot_kinase_dom"/>
</dbReference>
<evidence type="ECO:0000313" key="2">
    <source>
        <dbReference type="EMBL" id="KAF0453756.1"/>
    </source>
</evidence>
<accession>A0A8H4A9U2</accession>
<dbReference type="Pfam" id="PF07714">
    <property type="entry name" value="PK_Tyr_Ser-Thr"/>
    <property type="match status" value="1"/>
</dbReference>
<feature type="domain" description="Protein kinase" evidence="1">
    <location>
        <begin position="9"/>
        <end position="281"/>
    </location>
</feature>
<keyword evidence="3" id="KW-1185">Reference proteome</keyword>
<dbReference type="Proteomes" id="UP000439903">
    <property type="component" value="Unassembled WGS sequence"/>
</dbReference>